<dbReference type="CDD" id="cd04334">
    <property type="entry name" value="ProRS-INS"/>
    <property type="match status" value="1"/>
</dbReference>
<dbReference type="CDD" id="cd00779">
    <property type="entry name" value="ProRS_core_prok"/>
    <property type="match status" value="1"/>
</dbReference>
<dbReference type="NCBIfam" id="NF006625">
    <property type="entry name" value="PRK09194.1"/>
    <property type="match status" value="1"/>
</dbReference>
<comment type="caution">
    <text evidence="12">The sequence shown here is derived from an EMBL/GenBank/DDBJ whole genome shotgun (WGS) entry which is preliminary data.</text>
</comment>
<keyword evidence="8 10" id="KW-0030">Aminoacyl-tRNA synthetase</keyword>
<evidence type="ECO:0000256" key="4">
    <source>
        <dbReference type="ARBA" id="ARBA00022598"/>
    </source>
</evidence>
<dbReference type="PANTHER" id="PTHR42753">
    <property type="entry name" value="MITOCHONDRIAL RIBOSOME PROTEIN L39/PROLYL-TRNA LIGASE FAMILY MEMBER"/>
    <property type="match status" value="1"/>
</dbReference>
<evidence type="ECO:0000256" key="5">
    <source>
        <dbReference type="ARBA" id="ARBA00022741"/>
    </source>
</evidence>
<name>A0ABY0FFB3_9NEIS</name>
<dbReference type="InterPro" id="IPR050062">
    <property type="entry name" value="Pro-tRNA_synthetase"/>
</dbReference>
<dbReference type="PROSITE" id="PS50862">
    <property type="entry name" value="AA_TRNA_LIGASE_II"/>
    <property type="match status" value="1"/>
</dbReference>
<dbReference type="GO" id="GO:0004827">
    <property type="term" value="F:proline-tRNA ligase activity"/>
    <property type="evidence" value="ECO:0007669"/>
    <property type="project" value="UniProtKB-EC"/>
</dbReference>
<dbReference type="InterPro" id="IPR002314">
    <property type="entry name" value="aa-tRNA-synt_IIb"/>
</dbReference>
<keyword evidence="3 10" id="KW-0963">Cytoplasm</keyword>
<dbReference type="Pfam" id="PF00587">
    <property type="entry name" value="tRNA-synt_2b"/>
    <property type="match status" value="1"/>
</dbReference>
<dbReference type="Proteomes" id="UP000290682">
    <property type="component" value="Unassembled WGS sequence"/>
</dbReference>
<proteinExistence type="inferred from homology"/>
<keyword evidence="6 10" id="KW-0067">ATP-binding</keyword>
<comment type="subunit">
    <text evidence="2 10">Homodimer.</text>
</comment>
<evidence type="ECO:0000256" key="9">
    <source>
        <dbReference type="ARBA" id="ARBA00047671"/>
    </source>
</evidence>
<dbReference type="SUPFAM" id="SSF55681">
    <property type="entry name" value="Class II aaRS and biotin synthetases"/>
    <property type="match status" value="1"/>
</dbReference>
<accession>A0ABY0FFB3</accession>
<dbReference type="PIRSF" id="PIRSF001535">
    <property type="entry name" value="ProRS_1"/>
    <property type="match status" value="1"/>
</dbReference>
<dbReference type="Pfam" id="PF04073">
    <property type="entry name" value="tRNA_edit"/>
    <property type="match status" value="1"/>
</dbReference>
<dbReference type="InterPro" id="IPR036754">
    <property type="entry name" value="YbaK/aa-tRNA-synt-asso_dom_sf"/>
</dbReference>
<keyword evidence="5 10" id="KW-0547">Nucleotide-binding</keyword>
<dbReference type="EMBL" id="REGR01000005">
    <property type="protein sequence ID" value="RXZ44003.1"/>
    <property type="molecule type" value="Genomic_DNA"/>
</dbReference>
<dbReference type="CDD" id="cd00861">
    <property type="entry name" value="ProRS_anticodon_short"/>
    <property type="match status" value="1"/>
</dbReference>
<dbReference type="InterPro" id="IPR006195">
    <property type="entry name" value="aa-tRNA-synth_II"/>
</dbReference>
<dbReference type="InterPro" id="IPR023717">
    <property type="entry name" value="Pro-tRNA-Synthase_IIa_type1"/>
</dbReference>
<evidence type="ECO:0000256" key="1">
    <source>
        <dbReference type="ARBA" id="ARBA00004496"/>
    </source>
</evidence>
<dbReference type="NCBIfam" id="TIGR00409">
    <property type="entry name" value="proS_fam_II"/>
    <property type="match status" value="1"/>
</dbReference>
<evidence type="ECO:0000259" key="11">
    <source>
        <dbReference type="PROSITE" id="PS50862"/>
    </source>
</evidence>
<dbReference type="Gene3D" id="3.30.930.10">
    <property type="entry name" value="Bira Bifunctional Protein, Domain 2"/>
    <property type="match status" value="2"/>
</dbReference>
<dbReference type="InterPro" id="IPR004500">
    <property type="entry name" value="Pro-tRNA-synth_IIa_bac-type"/>
</dbReference>
<keyword evidence="13" id="KW-1185">Reference proteome</keyword>
<evidence type="ECO:0000313" key="12">
    <source>
        <dbReference type="EMBL" id="RXZ44003.1"/>
    </source>
</evidence>
<gene>
    <name evidence="10" type="primary">proS</name>
    <name evidence="12" type="ORF">EBB06_07490</name>
</gene>
<comment type="domain">
    <text evidence="10">Consists of three domains: the N-terminal catalytic domain, the editing domain and the C-terminal anticodon-binding domain.</text>
</comment>
<dbReference type="InterPro" id="IPR036621">
    <property type="entry name" value="Anticodon-bd_dom_sf"/>
</dbReference>
<keyword evidence="4 10" id="KW-0436">Ligase</keyword>
<evidence type="ECO:0000256" key="3">
    <source>
        <dbReference type="ARBA" id="ARBA00022490"/>
    </source>
</evidence>
<dbReference type="Pfam" id="PF03129">
    <property type="entry name" value="HGTP_anticodon"/>
    <property type="match status" value="1"/>
</dbReference>
<dbReference type="InterPro" id="IPR033730">
    <property type="entry name" value="ProRS_core_prok"/>
</dbReference>
<organism evidence="12 13">
    <name type="scientific">Crenobacter cavernae</name>
    <dbReference type="NCBI Taxonomy" id="2290923"/>
    <lineage>
        <taxon>Bacteria</taxon>
        <taxon>Pseudomonadati</taxon>
        <taxon>Pseudomonadota</taxon>
        <taxon>Betaproteobacteria</taxon>
        <taxon>Neisseriales</taxon>
        <taxon>Neisseriaceae</taxon>
        <taxon>Crenobacter</taxon>
    </lineage>
</organism>
<evidence type="ECO:0000256" key="8">
    <source>
        <dbReference type="ARBA" id="ARBA00023146"/>
    </source>
</evidence>
<dbReference type="InterPro" id="IPR044140">
    <property type="entry name" value="ProRS_anticodon_short"/>
</dbReference>
<comment type="similarity">
    <text evidence="10">Belongs to the class-II aminoacyl-tRNA synthetase family. ProS type 1 subfamily.</text>
</comment>
<dbReference type="InterPro" id="IPR004154">
    <property type="entry name" value="Anticodon-bd"/>
</dbReference>
<dbReference type="Gene3D" id="3.40.50.800">
    <property type="entry name" value="Anticodon-binding domain"/>
    <property type="match status" value="1"/>
</dbReference>
<dbReference type="InterPro" id="IPR002316">
    <property type="entry name" value="Pro-tRNA-ligase_IIa"/>
</dbReference>
<dbReference type="HAMAP" id="MF_01569">
    <property type="entry name" value="Pro_tRNA_synth_type1"/>
    <property type="match status" value="1"/>
</dbReference>
<comment type="catalytic activity">
    <reaction evidence="9 10">
        <text>tRNA(Pro) + L-proline + ATP = L-prolyl-tRNA(Pro) + AMP + diphosphate</text>
        <dbReference type="Rhea" id="RHEA:14305"/>
        <dbReference type="Rhea" id="RHEA-COMP:9700"/>
        <dbReference type="Rhea" id="RHEA-COMP:9702"/>
        <dbReference type="ChEBI" id="CHEBI:30616"/>
        <dbReference type="ChEBI" id="CHEBI:33019"/>
        <dbReference type="ChEBI" id="CHEBI:60039"/>
        <dbReference type="ChEBI" id="CHEBI:78442"/>
        <dbReference type="ChEBI" id="CHEBI:78532"/>
        <dbReference type="ChEBI" id="CHEBI:456215"/>
        <dbReference type="EC" id="6.1.1.15"/>
    </reaction>
</comment>
<dbReference type="EC" id="6.1.1.15" evidence="10"/>
<dbReference type="InterPro" id="IPR007214">
    <property type="entry name" value="YbaK/aa-tRNA-synth-assoc-dom"/>
</dbReference>
<comment type="subcellular location">
    <subcellularLocation>
        <location evidence="1 10">Cytoplasm</location>
    </subcellularLocation>
</comment>
<dbReference type="SUPFAM" id="SSF55826">
    <property type="entry name" value="YbaK/ProRS associated domain"/>
    <property type="match status" value="1"/>
</dbReference>
<evidence type="ECO:0000256" key="2">
    <source>
        <dbReference type="ARBA" id="ARBA00011738"/>
    </source>
</evidence>
<protein>
    <recommendedName>
        <fullName evidence="10">Proline--tRNA ligase</fullName>
        <ecNumber evidence="10">6.1.1.15</ecNumber>
    </recommendedName>
    <alternativeName>
        <fullName evidence="10">Prolyl-tRNA synthetase</fullName>
        <shortName evidence="10">ProRS</shortName>
    </alternativeName>
</protein>
<dbReference type="SUPFAM" id="SSF52954">
    <property type="entry name" value="Class II aaRS ABD-related"/>
    <property type="match status" value="1"/>
</dbReference>
<dbReference type="PANTHER" id="PTHR42753:SF2">
    <property type="entry name" value="PROLINE--TRNA LIGASE"/>
    <property type="match status" value="1"/>
</dbReference>
<dbReference type="PRINTS" id="PR01046">
    <property type="entry name" value="TRNASYNTHPRO"/>
</dbReference>
<feature type="domain" description="Aminoacyl-transfer RNA synthetases class-II family profile" evidence="11">
    <location>
        <begin position="33"/>
        <end position="470"/>
    </location>
</feature>
<evidence type="ECO:0000256" key="6">
    <source>
        <dbReference type="ARBA" id="ARBA00022840"/>
    </source>
</evidence>
<comment type="function">
    <text evidence="10">Catalyzes the attachment of proline to tRNA(Pro) in a two-step reaction: proline is first activated by ATP to form Pro-AMP and then transferred to the acceptor end of tRNA(Pro). As ProRS can inadvertently accommodate and process non-cognate amino acids such as alanine and cysteine, to avoid such errors it has two additional distinct editing activities against alanine. One activity is designated as 'pretransfer' editing and involves the tRNA(Pro)-independent hydrolysis of activated Ala-AMP. The other activity is designated 'posttransfer' editing and involves deacylation of mischarged Ala-tRNA(Pro). The misacylated Cys-tRNA(Pro) is not edited by ProRS.</text>
</comment>
<dbReference type="InterPro" id="IPR045864">
    <property type="entry name" value="aa-tRNA-synth_II/BPL/LPL"/>
</dbReference>
<evidence type="ECO:0000313" key="13">
    <source>
        <dbReference type="Proteomes" id="UP000290682"/>
    </source>
</evidence>
<dbReference type="Gene3D" id="3.90.960.10">
    <property type="entry name" value="YbaK/aminoacyl-tRNA synthetase-associated domain"/>
    <property type="match status" value="1"/>
</dbReference>
<reference evidence="12 13" key="1">
    <citation type="submission" date="2018-10" db="EMBL/GenBank/DDBJ databases">
        <title>Draft genome of Fastidiocella sp. strain 375T, a bacterium isolated from a karstic cave dripping water.</title>
        <authorList>
            <person name="Coelho C."/>
            <person name="Verissimo A."/>
            <person name="Tiago I."/>
        </authorList>
    </citation>
    <scope>NUCLEOTIDE SEQUENCE [LARGE SCALE GENOMIC DNA]</scope>
    <source>
        <strain evidence="12 13">CAVE-375</strain>
    </source>
</reference>
<evidence type="ECO:0000256" key="7">
    <source>
        <dbReference type="ARBA" id="ARBA00022917"/>
    </source>
</evidence>
<dbReference type="RefSeq" id="WP_129212593.1">
    <property type="nucleotide sequence ID" value="NZ_REGR01000005.1"/>
</dbReference>
<sequence>MRASQFFISTLKEAPSEAELPSHKLMLRAGLIRRLSSGLYSWMPMGLRVLKKVENIVREEMNRAGSVELLMPAVQPAELWQESGRWDFYGKELLRLKDRHERDFCVGPTHEEVITDIARKEVKSYKQLPLNFYQIQTKFRDEVRPRFGVMRSREFIMKDAYSFHADFDSLKQTYQDMYDAYCRVFERLGLTFRPVAADTGSIGGTGSHEFQVLADSGEDVIAFCPTSPYAANIELAEALAPSEPRPAPSAKLEKVLTPKTKTIAQLVEFLNIDVKATVKAIVVEGDDGAPVLMLLRGDHELNEVKAEKVAGIKTPLTFASPDAIRTAFGAQPGSLGPVGFAGRVVADRTVAAMADFVIGANEDDYHYLGANFGRDCAEAEVADLRNVVPGDASPCGQGVLELCRGIEVGHVFQLRTKYSEAMGATYLTRDGKHELMEMGCYGIGVSRIVAAAIEQSFDERGIIFSDTMAPFTVGIVPMGYYRSEAVKAAADALYADLKAAGVDVLLDDREERPGVLLADSELIGIPHRVVIGDRGLKEGKVEYQHRTDAEATPVAADEVLAHVLAKLGL</sequence>
<evidence type="ECO:0000256" key="10">
    <source>
        <dbReference type="HAMAP-Rule" id="MF_01569"/>
    </source>
</evidence>
<keyword evidence="7 10" id="KW-0648">Protein biosynthesis</keyword>